<dbReference type="InterPro" id="IPR000832">
    <property type="entry name" value="GPCR_2_secretin-like"/>
</dbReference>
<proteinExistence type="inferred from homology"/>
<feature type="transmembrane region" description="Helical" evidence="8">
    <location>
        <begin position="277"/>
        <end position="298"/>
    </location>
</feature>
<evidence type="ECO:0000256" key="4">
    <source>
        <dbReference type="ARBA" id="ARBA00022729"/>
    </source>
</evidence>
<feature type="transmembrane region" description="Helical" evidence="8">
    <location>
        <begin position="530"/>
        <end position="549"/>
    </location>
</feature>
<evidence type="ECO:0000256" key="7">
    <source>
        <dbReference type="ARBA" id="ARBA00023136"/>
    </source>
</evidence>
<feature type="transmembrane region" description="Helical" evidence="8">
    <location>
        <begin position="310"/>
        <end position="331"/>
    </location>
</feature>
<keyword evidence="6" id="KW-0675">Receptor</keyword>
<dbReference type="KEGG" id="dpx:DAPPUDRAFT_302147"/>
<protein>
    <recommendedName>
        <fullName evidence="10">G-protein coupled receptors family 2 profile 2 domain-containing protein</fullName>
    </recommendedName>
</protein>
<keyword evidence="4 9" id="KW-0732">Signal</keyword>
<keyword evidence="5 8" id="KW-1133">Transmembrane helix</keyword>
<feature type="transmembrane region" description="Helical" evidence="8">
    <location>
        <begin position="453"/>
        <end position="477"/>
    </location>
</feature>
<sequence length="633" mass="71054">MAEYTLVVILAFFVWFSNATVTSENQTVLEIRGNSSTRQEILFDEKIRCCKSGTTYLTGLDQCVPNYVSTLYNESFPNYSFEDATDGLTDCPDEYVSHSTEHFKLDNDTLLVGGKRLESNEFCINRVEEENYSTSPGRFVARYCVPDPCGESGCIRKCCPPGMAMVMKYYHDLSPISICEPHPVPFNLSLLRNSKNESIDANSFSIRGGLGIKCGKLPRDQLLNFSMRPDGQIVLHLENQTDEKTDQYCIDNLVDDGNINVMAIVCFPEQGEDAKGAYLFGCLQLFATVFLVATLLVYAILPKLRNLHGVVVMCYLASMTATNVFHAILMLVRGCDMPPGLCSTLAISLHYAYIATFSWLNVLCFRVWRMFSSFKSPTNTSVLGKQFFYSSVYGWGIPFIVVVVGQILQHSGGNTRLPPLLQHSDVPDDIIKPGLASKLYCWFNHKDRGPLIAYLYAPMMVMIVANVFMFVWAAFSVCQQRSAESSQTTSKIQKFKVILSLFLLMGVPWTTEIITFMADASFESALVTDIFNIISPLFIFIILVCRPSVWKMSKLKIPCLNSFITACEKIVSRIIPIRKINRHQSASAKERLCNSNTIGINNSYKTSQQTLTSESTDPKQIMELPSFFDVVVK</sequence>
<dbReference type="InterPro" id="IPR036272">
    <property type="entry name" value="Methuselah_N_sf"/>
</dbReference>
<feature type="transmembrane region" description="Helical" evidence="8">
    <location>
        <begin position="497"/>
        <end position="518"/>
    </location>
</feature>
<dbReference type="GO" id="GO:0016020">
    <property type="term" value="C:membrane"/>
    <property type="evidence" value="ECO:0007669"/>
    <property type="project" value="UniProtKB-SubCell"/>
</dbReference>
<dbReference type="Gene3D" id="1.20.1070.10">
    <property type="entry name" value="Rhodopsin 7-helix transmembrane proteins"/>
    <property type="match status" value="1"/>
</dbReference>
<evidence type="ECO:0000256" key="1">
    <source>
        <dbReference type="ARBA" id="ARBA00004141"/>
    </source>
</evidence>
<dbReference type="Gene3D" id="2.170.180.11">
    <property type="entry name" value="Methuselah ectodomain, domain 2"/>
    <property type="match status" value="1"/>
</dbReference>
<evidence type="ECO:0000256" key="6">
    <source>
        <dbReference type="ARBA" id="ARBA00023040"/>
    </source>
</evidence>
<accession>E9GBU8</accession>
<dbReference type="GO" id="GO:0004930">
    <property type="term" value="F:G protein-coupled receptor activity"/>
    <property type="evidence" value="ECO:0000318"/>
    <property type="project" value="GO_Central"/>
</dbReference>
<dbReference type="FunCoup" id="E9GBU8">
    <property type="interactions" value="3"/>
</dbReference>
<feature type="signal peptide" evidence="9">
    <location>
        <begin position="1"/>
        <end position="19"/>
    </location>
</feature>
<dbReference type="OrthoDB" id="6381486at2759"/>
<dbReference type="PANTHER" id="PTHR46953">
    <property type="entry name" value="G-PROTEIN COUPLED RECEPTOR MTH-LIKE 1-RELATED"/>
    <property type="match status" value="1"/>
</dbReference>
<comment type="subcellular location">
    <subcellularLocation>
        <location evidence="1">Membrane</location>
        <topology evidence="1">Multi-pass membrane protein</topology>
    </subcellularLocation>
</comment>
<comment type="similarity">
    <text evidence="2">Belongs to the G-protein coupled receptor 2 family. Mth subfamily.</text>
</comment>
<dbReference type="PhylomeDB" id="E9GBU8"/>
<keyword evidence="7 8" id="KW-0472">Membrane</keyword>
<feature type="transmembrane region" description="Helical" evidence="8">
    <location>
        <begin position="351"/>
        <end position="368"/>
    </location>
</feature>
<dbReference type="eggNOG" id="KOG4193">
    <property type="taxonomic scope" value="Eukaryota"/>
</dbReference>
<dbReference type="PROSITE" id="PS50261">
    <property type="entry name" value="G_PROTEIN_RECEP_F2_4"/>
    <property type="match status" value="1"/>
</dbReference>
<dbReference type="InterPro" id="IPR023311">
    <property type="entry name" value="Methusela_ecto_dom_2"/>
</dbReference>
<feature type="domain" description="G-protein coupled receptors family 2 profile 2" evidence="10">
    <location>
        <begin position="279"/>
        <end position="535"/>
    </location>
</feature>
<evidence type="ECO:0000256" key="2">
    <source>
        <dbReference type="ARBA" id="ARBA00008979"/>
    </source>
</evidence>
<evidence type="ECO:0000256" key="8">
    <source>
        <dbReference type="SAM" id="Phobius"/>
    </source>
</evidence>
<evidence type="ECO:0000256" key="5">
    <source>
        <dbReference type="ARBA" id="ARBA00022989"/>
    </source>
</evidence>
<dbReference type="GO" id="GO:0007166">
    <property type="term" value="P:cell surface receptor signaling pathway"/>
    <property type="evidence" value="ECO:0007669"/>
    <property type="project" value="InterPro"/>
</dbReference>
<dbReference type="InterPro" id="IPR052808">
    <property type="entry name" value="GPCR_Mth-like"/>
</dbReference>
<dbReference type="HOGENOM" id="CLU_458746_0_0_1"/>
<organism evidence="11 12">
    <name type="scientific">Daphnia pulex</name>
    <name type="common">Water flea</name>
    <dbReference type="NCBI Taxonomy" id="6669"/>
    <lineage>
        <taxon>Eukaryota</taxon>
        <taxon>Metazoa</taxon>
        <taxon>Ecdysozoa</taxon>
        <taxon>Arthropoda</taxon>
        <taxon>Crustacea</taxon>
        <taxon>Branchiopoda</taxon>
        <taxon>Diplostraca</taxon>
        <taxon>Cladocera</taxon>
        <taxon>Anomopoda</taxon>
        <taxon>Daphniidae</taxon>
        <taxon>Daphnia</taxon>
    </lineage>
</organism>
<evidence type="ECO:0000256" key="9">
    <source>
        <dbReference type="SAM" id="SignalP"/>
    </source>
</evidence>
<dbReference type="GO" id="GO:0007186">
    <property type="term" value="P:G protein-coupled receptor signaling pathway"/>
    <property type="evidence" value="ECO:0000318"/>
    <property type="project" value="GO_Central"/>
</dbReference>
<dbReference type="InParanoid" id="E9GBU8"/>
<name>E9GBU8_DAPPU</name>
<keyword evidence="3 8" id="KW-0812">Transmembrane</keyword>
<gene>
    <name evidence="11" type="ORF">DAPPUDRAFT_302147</name>
</gene>
<dbReference type="InterPro" id="IPR017981">
    <property type="entry name" value="GPCR_2-like_7TM"/>
</dbReference>
<dbReference type="CDD" id="cd15039">
    <property type="entry name" value="7tmB3_Methuselah-like"/>
    <property type="match status" value="1"/>
</dbReference>
<evidence type="ECO:0000313" key="12">
    <source>
        <dbReference type="Proteomes" id="UP000000305"/>
    </source>
</evidence>
<reference evidence="11 12" key="1">
    <citation type="journal article" date="2011" name="Science">
        <title>The ecoresponsive genome of Daphnia pulex.</title>
        <authorList>
            <person name="Colbourne J.K."/>
            <person name="Pfrender M.E."/>
            <person name="Gilbert D."/>
            <person name="Thomas W.K."/>
            <person name="Tucker A."/>
            <person name="Oakley T.H."/>
            <person name="Tokishita S."/>
            <person name="Aerts A."/>
            <person name="Arnold G.J."/>
            <person name="Basu M.K."/>
            <person name="Bauer D.J."/>
            <person name="Caceres C.E."/>
            <person name="Carmel L."/>
            <person name="Casola C."/>
            <person name="Choi J.H."/>
            <person name="Detter J.C."/>
            <person name="Dong Q."/>
            <person name="Dusheyko S."/>
            <person name="Eads B.D."/>
            <person name="Frohlich T."/>
            <person name="Geiler-Samerotte K.A."/>
            <person name="Gerlach D."/>
            <person name="Hatcher P."/>
            <person name="Jogdeo S."/>
            <person name="Krijgsveld J."/>
            <person name="Kriventseva E.V."/>
            <person name="Kultz D."/>
            <person name="Laforsch C."/>
            <person name="Lindquist E."/>
            <person name="Lopez J."/>
            <person name="Manak J.R."/>
            <person name="Muller J."/>
            <person name="Pangilinan J."/>
            <person name="Patwardhan R.P."/>
            <person name="Pitluck S."/>
            <person name="Pritham E.J."/>
            <person name="Rechtsteiner A."/>
            <person name="Rho M."/>
            <person name="Rogozin I.B."/>
            <person name="Sakarya O."/>
            <person name="Salamov A."/>
            <person name="Schaack S."/>
            <person name="Shapiro H."/>
            <person name="Shiga Y."/>
            <person name="Skalitzky C."/>
            <person name="Smith Z."/>
            <person name="Souvorov A."/>
            <person name="Sung W."/>
            <person name="Tang Z."/>
            <person name="Tsuchiya D."/>
            <person name="Tu H."/>
            <person name="Vos H."/>
            <person name="Wang M."/>
            <person name="Wolf Y.I."/>
            <person name="Yamagata H."/>
            <person name="Yamada T."/>
            <person name="Ye Y."/>
            <person name="Shaw J.R."/>
            <person name="Andrews J."/>
            <person name="Crease T.J."/>
            <person name="Tang H."/>
            <person name="Lucas S.M."/>
            <person name="Robertson H.M."/>
            <person name="Bork P."/>
            <person name="Koonin E.V."/>
            <person name="Zdobnov E.M."/>
            <person name="Grigoriev I.V."/>
            <person name="Lynch M."/>
            <person name="Boore J.L."/>
        </authorList>
    </citation>
    <scope>NUCLEOTIDE SEQUENCE [LARGE SCALE GENOMIC DNA]</scope>
</reference>
<evidence type="ECO:0000256" key="3">
    <source>
        <dbReference type="ARBA" id="ARBA00022692"/>
    </source>
</evidence>
<keyword evidence="6" id="KW-0807">Transducer</keyword>
<keyword evidence="12" id="KW-1185">Reference proteome</keyword>
<dbReference type="EMBL" id="GL732538">
    <property type="protein sequence ID" value="EFX83097.1"/>
    <property type="molecule type" value="Genomic_DNA"/>
</dbReference>
<evidence type="ECO:0000313" key="11">
    <source>
        <dbReference type="EMBL" id="EFX83097.1"/>
    </source>
</evidence>
<feature type="transmembrane region" description="Helical" evidence="8">
    <location>
        <begin position="388"/>
        <end position="408"/>
    </location>
</feature>
<dbReference type="AlphaFoldDB" id="E9GBU8"/>
<dbReference type="OMA" id="NAEIADC"/>
<dbReference type="Pfam" id="PF00002">
    <property type="entry name" value="7tm_2"/>
    <property type="match status" value="1"/>
</dbReference>
<keyword evidence="6" id="KW-0297">G-protein coupled receptor</keyword>
<dbReference type="PANTHER" id="PTHR46953:SF1">
    <property type="entry name" value="G-PROTEIN COUPLED RECEPTOR MTH-LIKE 1-RELATED"/>
    <property type="match status" value="1"/>
</dbReference>
<dbReference type="SUPFAM" id="SSF63877">
    <property type="entry name" value="Methuselah ectodomain"/>
    <property type="match status" value="1"/>
</dbReference>
<dbReference type="Proteomes" id="UP000000305">
    <property type="component" value="Unassembled WGS sequence"/>
</dbReference>
<feature type="chain" id="PRO_5003240803" description="G-protein coupled receptors family 2 profile 2 domain-containing protein" evidence="9">
    <location>
        <begin position="20"/>
        <end position="633"/>
    </location>
</feature>
<evidence type="ECO:0000259" key="10">
    <source>
        <dbReference type="PROSITE" id="PS50261"/>
    </source>
</evidence>